<accession>A0A9J6PGF1</accession>
<reference evidence="1" key="1">
    <citation type="submission" date="2022-06" db="EMBL/GenBank/DDBJ databases">
        <title>Isolation and Genomics of Futiania mangrovii gen. nov., sp. nov., a Rare and Metabolically-versatile member in the Class Alphaproteobacteria.</title>
        <authorList>
            <person name="Liu L."/>
            <person name="Huang W.-C."/>
            <person name="Pan J."/>
            <person name="Li J."/>
            <person name="Huang Y."/>
            <person name="Du H."/>
            <person name="Liu Y."/>
            <person name="Li M."/>
        </authorList>
    </citation>
    <scope>NUCLEOTIDE SEQUENCE</scope>
    <source>
        <strain evidence="1">FT118</strain>
    </source>
</reference>
<organism evidence="1 2">
    <name type="scientific">Futiania mangrovi</name>
    <dbReference type="NCBI Taxonomy" id="2959716"/>
    <lineage>
        <taxon>Bacteria</taxon>
        <taxon>Pseudomonadati</taxon>
        <taxon>Pseudomonadota</taxon>
        <taxon>Alphaproteobacteria</taxon>
        <taxon>Futianiales</taxon>
        <taxon>Futianiaceae</taxon>
        <taxon>Futiania</taxon>
    </lineage>
</organism>
<dbReference type="RefSeq" id="WP_269333522.1">
    <property type="nucleotide sequence ID" value="NZ_JAMZFT010000003.1"/>
</dbReference>
<comment type="caution">
    <text evidence="1">The sequence shown here is derived from an EMBL/GenBank/DDBJ whole genome shotgun (WGS) entry which is preliminary data.</text>
</comment>
<proteinExistence type="predicted"/>
<dbReference type="Proteomes" id="UP001055804">
    <property type="component" value="Unassembled WGS sequence"/>
</dbReference>
<evidence type="ECO:0000313" key="2">
    <source>
        <dbReference type="Proteomes" id="UP001055804"/>
    </source>
</evidence>
<name>A0A9J6PGF1_9PROT</name>
<gene>
    <name evidence="1" type="ORF">NJQ99_14140</name>
</gene>
<sequence length="198" mass="20826">MENHPQTWGTSTVMFLDPLSRQGAGVPFDDAFPVIAPPAAGQETPPSASLVANVAPSSVTSACNDLMSSILQYAGLMGSAQERLNDARQGGRTADMREILRQIVQLAAAASELCDRFRNDCAFESEVPMYLQIKVTALCRKLEQIGDAAEEGLAALGRPGLQIDLGEIGDLLGGGVDLLMALFSGLAAFLGGQRQGAF</sequence>
<keyword evidence="2" id="KW-1185">Reference proteome</keyword>
<evidence type="ECO:0000313" key="1">
    <source>
        <dbReference type="EMBL" id="MCP1337558.1"/>
    </source>
</evidence>
<protein>
    <submittedName>
        <fullName evidence="1">Uncharacterized protein</fullName>
    </submittedName>
</protein>
<dbReference type="EMBL" id="JAMZFT010000003">
    <property type="protein sequence ID" value="MCP1337558.1"/>
    <property type="molecule type" value="Genomic_DNA"/>
</dbReference>
<dbReference type="AlphaFoldDB" id="A0A9J6PGF1"/>